<evidence type="ECO:0000313" key="1">
    <source>
        <dbReference type="EMBL" id="PCK21381.1"/>
    </source>
</evidence>
<evidence type="ECO:0000313" key="2">
    <source>
        <dbReference type="Proteomes" id="UP000230886"/>
    </source>
</evidence>
<sequence>MTYWAVARPGSGSGEVLLRDGYVVGDDAAIAQIAEEGVQLAVSEDGSRPMIWVSLGSAHARVPGFGDQSLDRAELEADIRRCVTEEENAQRRAAVEAMIEGSSHARSAVHSTTAGSVRDQWSRISDWLRVHFPGTTITGADRDSVDAAMAKTGQSWPAELIELYTLVDGVSDDRLLGLLHRFAFLTLDDAIWHWESSTRIWDESARLYGGGPVDAPAEAGFQADTFIPAFVPFAGLDSNFLCVDTRPGPMHGCVTEFDKTGADEPGPQWVSISAMLTDLADSLTTSKAFHDGWYWTTDNGALEWEPDRTWRLRQCVLQANSHTP</sequence>
<evidence type="ECO:0008006" key="3">
    <source>
        <dbReference type="Google" id="ProtNLM"/>
    </source>
</evidence>
<name>A0A2A5IXA5_RHOSG</name>
<dbReference type="Proteomes" id="UP000230886">
    <property type="component" value="Unassembled WGS sequence"/>
</dbReference>
<accession>A0A2A5IXA5</accession>
<gene>
    <name evidence="1" type="ORF">CHR55_34010</name>
</gene>
<comment type="caution">
    <text evidence="1">The sequence shown here is derived from an EMBL/GenBank/DDBJ whole genome shotgun (WGS) entry which is preliminary data.</text>
</comment>
<dbReference type="AlphaFoldDB" id="A0A2A5IXA5"/>
<organism evidence="1 2">
    <name type="scientific">Rhodococcus qingshengii</name>
    <dbReference type="NCBI Taxonomy" id="334542"/>
    <lineage>
        <taxon>Bacteria</taxon>
        <taxon>Bacillati</taxon>
        <taxon>Actinomycetota</taxon>
        <taxon>Actinomycetes</taxon>
        <taxon>Mycobacteriales</taxon>
        <taxon>Nocardiaceae</taxon>
        <taxon>Rhodococcus</taxon>
        <taxon>Rhodococcus erythropolis group</taxon>
    </lineage>
</organism>
<proteinExistence type="predicted"/>
<reference evidence="1 2" key="1">
    <citation type="submission" date="2017-07" db="EMBL/GenBank/DDBJ databases">
        <title>Draft sequence of Rhodococcus enclensis 23b-28.</title>
        <authorList>
            <person name="Besaury L."/>
            <person name="Sancelme M."/>
            <person name="Amato P."/>
            <person name="Lallement A."/>
            <person name="Delort A.-M."/>
        </authorList>
    </citation>
    <scope>NUCLEOTIDE SEQUENCE [LARGE SCALE GENOMIC DNA]</scope>
    <source>
        <strain evidence="1 2">23b-28</strain>
    </source>
</reference>
<dbReference type="EMBL" id="NOVD01000114">
    <property type="protein sequence ID" value="PCK21381.1"/>
    <property type="molecule type" value="Genomic_DNA"/>
</dbReference>
<dbReference type="RefSeq" id="WP_024488119.1">
    <property type="nucleotide sequence ID" value="NZ_JANFQL010000015.1"/>
</dbReference>
<protein>
    <recommendedName>
        <fullName evidence="3">SMI1/KNR4 family protein</fullName>
    </recommendedName>
</protein>